<feature type="domain" description="Death" evidence="2">
    <location>
        <begin position="1828"/>
        <end position="1905"/>
    </location>
</feature>
<organism evidence="5 6">
    <name type="scientific">Holothuria leucospilota</name>
    <name type="common">Black long sea cucumber</name>
    <name type="synonym">Mertensiothuria leucospilota</name>
    <dbReference type="NCBI Taxonomy" id="206669"/>
    <lineage>
        <taxon>Eukaryota</taxon>
        <taxon>Metazoa</taxon>
        <taxon>Echinodermata</taxon>
        <taxon>Eleutherozoa</taxon>
        <taxon>Echinozoa</taxon>
        <taxon>Holothuroidea</taxon>
        <taxon>Aspidochirotacea</taxon>
        <taxon>Aspidochirotida</taxon>
        <taxon>Holothuriidae</taxon>
        <taxon>Holothuria</taxon>
    </lineage>
</organism>
<feature type="region of interest" description="Disordered" evidence="1">
    <location>
        <begin position="1129"/>
        <end position="1152"/>
    </location>
</feature>
<dbReference type="PROSITE" id="PS50017">
    <property type="entry name" value="DEATH_DOMAIN"/>
    <property type="match status" value="3"/>
</dbReference>
<dbReference type="Gene3D" id="2.60.220.30">
    <property type="match status" value="2"/>
</dbReference>
<dbReference type="InterPro" id="IPR000488">
    <property type="entry name" value="Death_dom"/>
</dbReference>
<evidence type="ECO:0000313" key="5">
    <source>
        <dbReference type="EMBL" id="KAJ8034557.1"/>
    </source>
</evidence>
<evidence type="ECO:0000256" key="1">
    <source>
        <dbReference type="SAM" id="MobiDB-lite"/>
    </source>
</evidence>
<evidence type="ECO:0000259" key="4">
    <source>
        <dbReference type="PROSITE" id="PS51145"/>
    </source>
</evidence>
<feature type="domain" description="ZU5" evidence="4">
    <location>
        <begin position="1519"/>
        <end position="1658"/>
    </location>
</feature>
<dbReference type="SMART" id="SM00005">
    <property type="entry name" value="DEATH"/>
    <property type="match status" value="3"/>
</dbReference>
<dbReference type="Pfam" id="PF05729">
    <property type="entry name" value="NACHT"/>
    <property type="match status" value="1"/>
</dbReference>
<dbReference type="Pfam" id="PF00791">
    <property type="entry name" value="ZU5"/>
    <property type="match status" value="2"/>
</dbReference>
<evidence type="ECO:0000313" key="6">
    <source>
        <dbReference type="Proteomes" id="UP001152320"/>
    </source>
</evidence>
<reference evidence="5" key="1">
    <citation type="submission" date="2021-10" db="EMBL/GenBank/DDBJ databases">
        <title>Tropical sea cucumber genome reveals ecological adaptation and Cuvierian tubules defense mechanism.</title>
        <authorList>
            <person name="Chen T."/>
        </authorList>
    </citation>
    <scope>NUCLEOTIDE SEQUENCE</scope>
    <source>
        <strain evidence="5">Nanhai2018</strain>
        <tissue evidence="5">Muscle</tissue>
    </source>
</reference>
<dbReference type="InterPro" id="IPR011029">
    <property type="entry name" value="DEATH-like_dom_sf"/>
</dbReference>
<dbReference type="GO" id="GO:0007165">
    <property type="term" value="P:signal transduction"/>
    <property type="evidence" value="ECO:0007669"/>
    <property type="project" value="InterPro"/>
</dbReference>
<protein>
    <submittedName>
        <fullName evidence="5">Netrin receptor UNC5B-a</fullName>
    </submittedName>
</protein>
<feature type="compositionally biased region" description="Basic and acidic residues" evidence="1">
    <location>
        <begin position="1"/>
        <end position="10"/>
    </location>
</feature>
<dbReference type="Gene3D" id="1.10.533.10">
    <property type="entry name" value="Death Domain, Fas"/>
    <property type="match status" value="3"/>
</dbReference>
<feature type="domain" description="NACHT" evidence="3">
    <location>
        <begin position="532"/>
        <end position="654"/>
    </location>
</feature>
<feature type="domain" description="ZU5" evidence="4">
    <location>
        <begin position="1213"/>
        <end position="1353"/>
    </location>
</feature>
<feature type="domain" description="Death" evidence="2">
    <location>
        <begin position="160"/>
        <end position="230"/>
    </location>
</feature>
<dbReference type="PANTHER" id="PTHR46312:SF2">
    <property type="entry name" value="NUCLEOTIDE-BINDING OLIGOMERIZATION DOMAIN-CONTAINING PROTEIN 2-LIKE"/>
    <property type="match status" value="1"/>
</dbReference>
<dbReference type="InterPro" id="IPR027417">
    <property type="entry name" value="P-loop_NTPase"/>
</dbReference>
<dbReference type="InterPro" id="IPR007111">
    <property type="entry name" value="NACHT_NTPase"/>
</dbReference>
<sequence>MEDYNQELKQDAPNTPSGGVADEGKEVLAPSSSKASGSGIPFDQRSHDEQEESITRVARLLAEIGDKLDKDLSSKFVTALWGEEPGPSQGKIGLLAEEPWYRWSNRASSGVATGSGGTSYVYSLDKSGKPVNTERHMSQGPDERVSQEDIWFLSLNLDGEWKNVGRHLGLPDAVLHQIREGYDDSRLGIVFRLLRYWIQREGRNATRKNLIHALMKAGRADLAESLRSLAQGDTLYQDSLEHPGNRITERYMSRGPDERVSTKDLQYLSSHIASEWKSVGRHLRLKEDILDSLQSDNLGNLKEMNYAMLQWWMKMEGSNATYVNLRNALLKAGREDLAEYLTNHEGVEVQVSPYEWFLHTLSAHLTASVPENVCGYFNILKEEKSSITSSRNPGLSLLMALDEMGIIKWSDVAALRKPLTEFKLVQAAAKVDEYDMQIKESGIHFPMMSNQDLKGKRKLFIQCLKQKMKSWYETMTPVPWKKSCKWKAADLFVGSGLILTDSKSKVDPTEIDSTCKLQYDDVLTHKSLESESRLILEGEPGSGKTMLASQLAYDWSQSKFPDVEVLVFLPLKFVGEMTIAEAVKQFYIPEHIPLTENDLDEILEEGNLKTCIILDGLEEYNCKVTEEEGKPEVHKVMSKNKYPTCKVIITARSDYAQDLPACKMLKLGQFGETERNTYIEKLFCGDEEKQKQMKRVINESPFILDLCSVPLLFVLVIHNFESIDKYTDENLEKVTPFMISIDDSLCEQIAGCEEFGNSRNSKNRSALEELAFAGLCRGSQKLSWQRDDVEQIIDNVNKWIDAGILLIEDDISVKVKGELKPEDRPVPFASEFSPQTGKKGKVKSSQQSHSIESGSRHKCSRSTAKQVPSRLKFLHKLFQEWFAAKHLSSEIWSLKKESFSDVLNSIDPIDLHYILRFTCYLCPPCCHLILSHLMKKYHVSTGGQKEAIMDCICLCFAEYNEPKGHDFILIVRDICKETIVIQSQDSRLLQYAKTAVLKFASQSQIPIMKLELRGVVTAVQGNILTLKQDVSMEVVDSLQFINVSRWDYKLSEKDSSNIVDLIACSHSVKHAVLEFPYRPPKVDAMALLNVSSNNMKIEWKVGQMVFTLNPQSGEWEMLFKGYGSSKTHISSFDPNPESMESEKERQPSTSSLLATSTDVIKLSVHQGRNKRKGSDPISQPAAPEKKAKVQEVKVETTYCGVATSQSSECQNSLETKATITKAGGVLEIPNTDVVLIVPPKALPEGMEQCEMHLRIIPRGLLKEQLTSFSSNSSAIVELLPDSLSLQCPARLSLPHCLVLEGTGDRKARIFMSHHRKGRTPQWEEQNHLSYHLEDTTCIIYLNTFCWVKISINDEIVKAKKLVLYTAARNLQPLDKMAEIHAGYYLDLPDEKKVVQDTQDLVIAHRKIFYFMKRKYPLQISLDNIFPSGWQYGSKRPKLQEITYEQIKSCTRYSVIYTLKRKSSTAGNPLCVFSISQENGQISVKLAVHLKAVEQDPSPLTVMEPSKTCSLVERYEAPLKAVSKTITNTGGALKIPDSDVILEIPQNALPADMDSCLIWMRIIQSRIVEDQVKSLCSNASTAVELFPRNLRLRRSAKLVLPHCLQFKKRKTSCARIYTNNESGSQSPWREKPNMSYELTDSACIVHLKKFCCVKYAIDDKRVRAKRIRVYTAVKKMKKSDELAEVEVGFYSDIPGGQELLRLNPNLVVDSQRTLPFMERQNFDLELSLDSILPEQWTCCIPKEKPQEIPFRVIASSIEHSHLYILQKGYDKPGNVTCRFTAMQKEGLMPVDLSLRLSTSWLHQTSPQYPTQKSTVLQGEKVKLDTLEWLSKRLGPEWKAVCRKLDLKDPELNQLEANDKNNIQEVIFQSLLRWRRRKGSAATVRSLSEALKKGDRTGLAETILKYTDELPEDD</sequence>
<dbReference type="InterPro" id="IPR000906">
    <property type="entry name" value="ZU5_dom"/>
</dbReference>
<dbReference type="Pfam" id="PF00531">
    <property type="entry name" value="Death"/>
    <property type="match status" value="3"/>
</dbReference>
<evidence type="ECO:0000259" key="3">
    <source>
        <dbReference type="PROSITE" id="PS50837"/>
    </source>
</evidence>
<dbReference type="OrthoDB" id="427518at2759"/>
<dbReference type="PROSITE" id="PS51145">
    <property type="entry name" value="ZU5"/>
    <property type="match status" value="2"/>
</dbReference>
<gene>
    <name evidence="5" type="ORF">HOLleu_21444</name>
</gene>
<dbReference type="PANTHER" id="PTHR46312">
    <property type="entry name" value="NACHT DOMAIN-CONTAINING PROTEIN"/>
    <property type="match status" value="1"/>
</dbReference>
<dbReference type="CDD" id="cd01120">
    <property type="entry name" value="RecA-like_superfamily"/>
    <property type="match status" value="1"/>
</dbReference>
<dbReference type="CDD" id="cd01670">
    <property type="entry name" value="Death"/>
    <property type="match status" value="3"/>
</dbReference>
<dbReference type="EMBL" id="JAIZAY010000010">
    <property type="protein sequence ID" value="KAJ8034557.1"/>
    <property type="molecule type" value="Genomic_DNA"/>
</dbReference>
<keyword evidence="6" id="KW-1185">Reference proteome</keyword>
<feature type="region of interest" description="Disordered" evidence="1">
    <location>
        <begin position="1164"/>
        <end position="1189"/>
    </location>
</feature>
<proteinExistence type="predicted"/>
<dbReference type="PROSITE" id="PS50837">
    <property type="entry name" value="NACHT"/>
    <property type="match status" value="1"/>
</dbReference>
<accession>A0A9Q1H406</accession>
<comment type="caution">
    <text evidence="5">The sequence shown here is derived from an EMBL/GenBank/DDBJ whole genome shotgun (WGS) entry which is preliminary data.</text>
</comment>
<feature type="domain" description="Death" evidence="2">
    <location>
        <begin position="261"/>
        <end position="345"/>
    </location>
</feature>
<dbReference type="SUPFAM" id="SSF52540">
    <property type="entry name" value="P-loop containing nucleoside triphosphate hydrolases"/>
    <property type="match status" value="1"/>
</dbReference>
<feature type="region of interest" description="Disordered" evidence="1">
    <location>
        <begin position="1"/>
        <end position="51"/>
    </location>
</feature>
<keyword evidence="5" id="KW-0675">Receptor</keyword>
<evidence type="ECO:0000259" key="2">
    <source>
        <dbReference type="PROSITE" id="PS50017"/>
    </source>
</evidence>
<dbReference type="Proteomes" id="UP001152320">
    <property type="component" value="Chromosome 10"/>
</dbReference>
<feature type="compositionally biased region" description="Low complexity" evidence="1">
    <location>
        <begin position="843"/>
        <end position="853"/>
    </location>
</feature>
<dbReference type="Gene3D" id="3.40.50.300">
    <property type="entry name" value="P-loop containing nucleotide triphosphate hydrolases"/>
    <property type="match status" value="1"/>
</dbReference>
<name>A0A9Q1H406_HOLLE</name>
<feature type="region of interest" description="Disordered" evidence="1">
    <location>
        <begin position="825"/>
        <end position="863"/>
    </location>
</feature>
<dbReference type="SUPFAM" id="SSF47986">
    <property type="entry name" value="DEATH domain"/>
    <property type="match status" value="3"/>
</dbReference>